<dbReference type="HOGENOM" id="CLU_076163_0_0_1"/>
<dbReference type="RefSeq" id="XP_003169713.1">
    <property type="nucleotide sequence ID" value="XM_003169665.1"/>
</dbReference>
<dbReference type="OMA" id="EHGILFC"/>
<dbReference type="VEuPathDB" id="FungiDB:MGYG_07879"/>
<dbReference type="InParanoid" id="E4V4F4"/>
<evidence type="ECO:0008006" key="3">
    <source>
        <dbReference type="Google" id="ProtNLM"/>
    </source>
</evidence>
<proteinExistence type="predicted"/>
<dbReference type="eggNOG" id="ENOG502SRGE">
    <property type="taxonomic scope" value="Eukaryota"/>
</dbReference>
<dbReference type="OrthoDB" id="5289641at2759"/>
<dbReference type="PANTHER" id="PTHR39697:SF2">
    <property type="entry name" value="CYANOVIRIN-N DOMAIN-CONTAINING PROTEIN"/>
    <property type="match status" value="1"/>
</dbReference>
<gene>
    <name evidence="1" type="ORF">MGYG_07879</name>
</gene>
<sequence>MGSEDRKTDASSDIFTTGFTAHTPSSDTLSSISQWDGYCCTVPWPDSTYMILEKGSNRAITYTNQTVFLQDFREGHISTKSWHCIHFNNYFAFYNPVSGRYIGHDGSSIICAKAIAANGYECITAKQHPNGGYQLLMPYYAHALNVMTIGEDGRSLVRREHGTTLWEFVKV</sequence>
<reference evidence="2" key="1">
    <citation type="journal article" date="2012" name="MBio">
        <title>Comparative genome analysis of Trichophyton rubrum and related dermatophytes reveals candidate genes involved in infection.</title>
        <authorList>
            <person name="Martinez D.A."/>
            <person name="Oliver B.G."/>
            <person name="Graeser Y."/>
            <person name="Goldberg J.M."/>
            <person name="Li W."/>
            <person name="Martinez-Rossi N.M."/>
            <person name="Monod M."/>
            <person name="Shelest E."/>
            <person name="Barton R.C."/>
            <person name="Birch E."/>
            <person name="Brakhage A.A."/>
            <person name="Chen Z."/>
            <person name="Gurr S.J."/>
            <person name="Heiman D."/>
            <person name="Heitman J."/>
            <person name="Kosti I."/>
            <person name="Rossi A."/>
            <person name="Saif S."/>
            <person name="Samalova M."/>
            <person name="Saunders C.W."/>
            <person name="Shea T."/>
            <person name="Summerbell R.C."/>
            <person name="Xu J."/>
            <person name="Young S."/>
            <person name="Zeng Q."/>
            <person name="Birren B.W."/>
            <person name="Cuomo C.A."/>
            <person name="White T.C."/>
        </authorList>
    </citation>
    <scope>NUCLEOTIDE SEQUENCE [LARGE SCALE GENOMIC DNA]</scope>
    <source>
        <strain evidence="2">ATCC MYA-4604 / CBS 118893</strain>
    </source>
</reference>
<protein>
    <recommendedName>
        <fullName evidence="3">Ricin B lectin domain-containing protein</fullName>
    </recommendedName>
</protein>
<evidence type="ECO:0000313" key="1">
    <source>
        <dbReference type="EMBL" id="EFR04878.1"/>
    </source>
</evidence>
<evidence type="ECO:0000313" key="2">
    <source>
        <dbReference type="Proteomes" id="UP000002669"/>
    </source>
</evidence>
<accession>E4V4F4</accession>
<dbReference type="AlphaFoldDB" id="E4V4F4"/>
<dbReference type="EMBL" id="DS989829">
    <property type="protein sequence ID" value="EFR04878.1"/>
    <property type="molecule type" value="Genomic_DNA"/>
</dbReference>
<dbReference type="Proteomes" id="UP000002669">
    <property type="component" value="Unassembled WGS sequence"/>
</dbReference>
<name>E4V4F4_ARTGP</name>
<dbReference type="GeneID" id="10024944"/>
<dbReference type="PANTHER" id="PTHR39697">
    <property type="entry name" value="RICIN B LECTIN DOMAIN-CONTAINING PROTEIN-RELATED"/>
    <property type="match status" value="1"/>
</dbReference>
<organism evidence="2">
    <name type="scientific">Arthroderma gypseum (strain ATCC MYA-4604 / CBS 118893)</name>
    <name type="common">Microsporum gypseum</name>
    <dbReference type="NCBI Taxonomy" id="535722"/>
    <lineage>
        <taxon>Eukaryota</taxon>
        <taxon>Fungi</taxon>
        <taxon>Dikarya</taxon>
        <taxon>Ascomycota</taxon>
        <taxon>Pezizomycotina</taxon>
        <taxon>Eurotiomycetes</taxon>
        <taxon>Eurotiomycetidae</taxon>
        <taxon>Onygenales</taxon>
        <taxon>Arthrodermataceae</taxon>
        <taxon>Nannizzia</taxon>
    </lineage>
</organism>
<keyword evidence="2" id="KW-1185">Reference proteome</keyword>